<feature type="region of interest" description="Disordered" evidence="1">
    <location>
        <begin position="214"/>
        <end position="265"/>
    </location>
</feature>
<feature type="compositionally biased region" description="Gly residues" evidence="1">
    <location>
        <begin position="122"/>
        <end position="133"/>
    </location>
</feature>
<evidence type="ECO:0000256" key="1">
    <source>
        <dbReference type="SAM" id="MobiDB-lite"/>
    </source>
</evidence>
<feature type="region of interest" description="Disordered" evidence="1">
    <location>
        <begin position="1"/>
        <end position="135"/>
    </location>
</feature>
<accession>A0A8T1RWU6</accession>
<evidence type="ECO:0000313" key="3">
    <source>
        <dbReference type="Proteomes" id="UP000765507"/>
    </source>
</evidence>
<comment type="caution">
    <text evidence="2">The sequence shown here is derived from an EMBL/GenBank/DDBJ whole genome shotgun (WGS) entry which is preliminary data.</text>
</comment>
<keyword evidence="2" id="KW-0808">Transferase</keyword>
<feature type="compositionally biased region" description="Low complexity" evidence="1">
    <location>
        <begin position="229"/>
        <end position="248"/>
    </location>
</feature>
<dbReference type="EMBL" id="JAHGAV010002415">
    <property type="protein sequence ID" value="KAG6921229.1"/>
    <property type="molecule type" value="Genomic_DNA"/>
</dbReference>
<reference evidence="2 3" key="1">
    <citation type="journal article" date="2020" name="G3 (Bethesda)">
        <title>Draft Genome of the Common Snapping Turtle, Chelydra serpentina, a Model for Phenotypic Plasticity in Reptiles.</title>
        <authorList>
            <person name="Das D."/>
            <person name="Singh S.K."/>
            <person name="Bierstedt J."/>
            <person name="Erickson A."/>
            <person name="Galli G.L.J."/>
            <person name="Crossley D.A. 2nd"/>
            <person name="Rhen T."/>
        </authorList>
    </citation>
    <scope>NUCLEOTIDE SEQUENCE [LARGE SCALE GENOMIC DNA]</scope>
    <source>
        <strain evidence="2">KW</strain>
    </source>
</reference>
<dbReference type="AlphaFoldDB" id="A0A8T1RWU6"/>
<feature type="compositionally biased region" description="Polar residues" evidence="1">
    <location>
        <begin position="249"/>
        <end position="265"/>
    </location>
</feature>
<keyword evidence="3" id="KW-1185">Reference proteome</keyword>
<name>A0A8T1RWU6_CHESE</name>
<feature type="non-terminal residue" evidence="2">
    <location>
        <position position="1"/>
    </location>
</feature>
<organism evidence="2 3">
    <name type="scientific">Chelydra serpentina</name>
    <name type="common">Snapping turtle</name>
    <name type="synonym">Testudo serpentina</name>
    <dbReference type="NCBI Taxonomy" id="8475"/>
    <lineage>
        <taxon>Eukaryota</taxon>
        <taxon>Metazoa</taxon>
        <taxon>Chordata</taxon>
        <taxon>Craniata</taxon>
        <taxon>Vertebrata</taxon>
        <taxon>Euteleostomi</taxon>
        <taxon>Archelosauria</taxon>
        <taxon>Testudinata</taxon>
        <taxon>Testudines</taxon>
        <taxon>Cryptodira</taxon>
        <taxon>Durocryptodira</taxon>
        <taxon>Americhelydia</taxon>
        <taxon>Chelydroidea</taxon>
        <taxon>Chelydridae</taxon>
        <taxon>Chelydra</taxon>
    </lineage>
</organism>
<proteinExistence type="predicted"/>
<evidence type="ECO:0000313" key="2">
    <source>
        <dbReference type="EMBL" id="KAG6921229.1"/>
    </source>
</evidence>
<dbReference type="GO" id="GO:0008168">
    <property type="term" value="F:methyltransferase activity"/>
    <property type="evidence" value="ECO:0007669"/>
    <property type="project" value="UniProtKB-KW"/>
</dbReference>
<keyword evidence="2" id="KW-0489">Methyltransferase</keyword>
<dbReference type="Proteomes" id="UP000765507">
    <property type="component" value="Unassembled WGS sequence"/>
</dbReference>
<dbReference type="GO" id="GO:0032259">
    <property type="term" value="P:methylation"/>
    <property type="evidence" value="ECO:0007669"/>
    <property type="project" value="UniProtKB-KW"/>
</dbReference>
<protein>
    <submittedName>
        <fullName evidence="2">Protein arginine methyltransferase 1</fullName>
    </submittedName>
</protein>
<sequence>GMDTGPAGPGGQVPPVDTGGQVRRVDTGRAAPPGQVRGLDTGGQVRRVPPRRAGPREQVTGVDTGRPPPGEQVTGLDTGRAGPAPPVTWGDTGRAGPGGQVPPHTGRARPGEQVRGVDTGRAGPGGQVGGGYRPGWARGADVGTWGKDTGWAPVVRLHPCGMFGGVRLTVAPPAPQVSCPQAESSVKPTAEEMTSKDYYFDSYAHFGIHEEMLKPPTDSSSLTGPPCTSRPSRTGSTRTTRSTGGRTSMASTCPASRTWPSRSRW</sequence>
<gene>
    <name evidence="2" type="primary">PRMT1</name>
    <name evidence="2" type="ORF">G0U57_009257</name>
</gene>